<dbReference type="InterPro" id="IPR013548">
    <property type="entry name" value="Plexin_cytoplasmic_RasGAP_dom"/>
</dbReference>
<dbReference type="Proteomes" id="UP000663881">
    <property type="component" value="Unassembled WGS sequence"/>
</dbReference>
<dbReference type="GO" id="GO:0005886">
    <property type="term" value="C:plasma membrane"/>
    <property type="evidence" value="ECO:0007669"/>
    <property type="project" value="TreeGrafter"/>
</dbReference>
<dbReference type="PANTHER" id="PTHR22625">
    <property type="entry name" value="PLEXIN"/>
    <property type="match status" value="1"/>
</dbReference>
<dbReference type="EMBL" id="CAJOAY010029542">
    <property type="protein sequence ID" value="CAF4413353.1"/>
    <property type="molecule type" value="Genomic_DNA"/>
</dbReference>
<feature type="non-terminal residue" evidence="2">
    <location>
        <position position="1"/>
    </location>
</feature>
<accession>A0A820Q5A7</accession>
<dbReference type="PANTHER" id="PTHR22625:SF70">
    <property type="entry name" value="PLEXIN A, ISOFORM A"/>
    <property type="match status" value="1"/>
</dbReference>
<proteinExistence type="predicted"/>
<feature type="domain" description="Plexin cytoplasmic RasGAP" evidence="1">
    <location>
        <begin position="21"/>
        <end position="133"/>
    </location>
</feature>
<dbReference type="GO" id="GO:0017154">
    <property type="term" value="F:semaphorin receptor activity"/>
    <property type="evidence" value="ECO:0007669"/>
    <property type="project" value="InterPro"/>
</dbReference>
<protein>
    <recommendedName>
        <fullName evidence="1">Plexin cytoplasmic RasGAP domain-containing protein</fullName>
    </recommendedName>
</protein>
<evidence type="ECO:0000313" key="2">
    <source>
        <dbReference type="EMBL" id="CAF4413353.1"/>
    </source>
</evidence>
<dbReference type="AlphaFoldDB" id="A0A820Q5A7"/>
<sequence length="133" mass="15577">LLQGPENQILLNSTKDVINVRKDHRLSNAIQSEQSFLNSRLEPNTRFYHLVKPTDREDDDRTLVTNKLVSEVYLTRLLATKGSLQQYIDKFFDTIFCLIDLPSPIKYLFDFLDEQAEDNQIFDSNIIHSWKSN</sequence>
<dbReference type="GO" id="GO:0030334">
    <property type="term" value="P:regulation of cell migration"/>
    <property type="evidence" value="ECO:0007669"/>
    <property type="project" value="TreeGrafter"/>
</dbReference>
<evidence type="ECO:0000313" key="3">
    <source>
        <dbReference type="Proteomes" id="UP000663881"/>
    </source>
</evidence>
<dbReference type="Pfam" id="PF08337">
    <property type="entry name" value="Plexin_cytopl"/>
    <property type="match status" value="1"/>
</dbReference>
<dbReference type="SUPFAM" id="SSF48350">
    <property type="entry name" value="GTPase activation domain, GAP"/>
    <property type="match status" value="1"/>
</dbReference>
<dbReference type="Gene3D" id="1.10.506.10">
    <property type="entry name" value="GTPase Activation - p120gap, domain 1"/>
    <property type="match status" value="1"/>
</dbReference>
<comment type="caution">
    <text evidence="2">The sequence shown here is derived from an EMBL/GenBank/DDBJ whole genome shotgun (WGS) entry which is preliminary data.</text>
</comment>
<dbReference type="InterPro" id="IPR008936">
    <property type="entry name" value="Rho_GTPase_activation_prot"/>
</dbReference>
<gene>
    <name evidence="2" type="ORF">OKA104_LOCUS52079</name>
</gene>
<name>A0A820Q5A7_9BILA</name>
<dbReference type="InterPro" id="IPR031148">
    <property type="entry name" value="Plexin"/>
</dbReference>
<feature type="non-terminal residue" evidence="2">
    <location>
        <position position="133"/>
    </location>
</feature>
<organism evidence="2 3">
    <name type="scientific">Adineta steineri</name>
    <dbReference type="NCBI Taxonomy" id="433720"/>
    <lineage>
        <taxon>Eukaryota</taxon>
        <taxon>Metazoa</taxon>
        <taxon>Spiralia</taxon>
        <taxon>Gnathifera</taxon>
        <taxon>Rotifera</taxon>
        <taxon>Eurotatoria</taxon>
        <taxon>Bdelloidea</taxon>
        <taxon>Adinetida</taxon>
        <taxon>Adinetidae</taxon>
        <taxon>Adineta</taxon>
    </lineage>
</organism>
<reference evidence="2" key="1">
    <citation type="submission" date="2021-02" db="EMBL/GenBank/DDBJ databases">
        <authorList>
            <person name="Nowell W R."/>
        </authorList>
    </citation>
    <scope>NUCLEOTIDE SEQUENCE</scope>
</reference>
<evidence type="ECO:0000259" key="1">
    <source>
        <dbReference type="Pfam" id="PF08337"/>
    </source>
</evidence>
<dbReference type="GO" id="GO:0002116">
    <property type="term" value="C:semaphorin receptor complex"/>
    <property type="evidence" value="ECO:0007669"/>
    <property type="project" value="TreeGrafter"/>
</dbReference>